<feature type="domain" description="ABC transporter" evidence="5">
    <location>
        <begin position="6"/>
        <end position="245"/>
    </location>
</feature>
<proteinExistence type="inferred from homology"/>
<dbReference type="InterPro" id="IPR050153">
    <property type="entry name" value="Metal_Ion_Import_ABC"/>
</dbReference>
<keyword evidence="7" id="KW-1185">Reference proteome</keyword>
<dbReference type="PANTHER" id="PTHR42734:SF6">
    <property type="entry name" value="MOLYBDATE IMPORT ATP-BINDING PROTEIN MOLC"/>
    <property type="match status" value="1"/>
</dbReference>
<dbReference type="PROSITE" id="PS50893">
    <property type="entry name" value="ABC_TRANSPORTER_2"/>
    <property type="match status" value="1"/>
</dbReference>
<gene>
    <name evidence="6" type="ORF">ATW55_03540</name>
</gene>
<dbReference type="EMBL" id="LPVJ01000019">
    <property type="protein sequence ID" value="KUO96294.1"/>
    <property type="molecule type" value="Genomic_DNA"/>
</dbReference>
<dbReference type="RefSeq" id="WP_067714217.1">
    <property type="nucleotide sequence ID" value="NZ_LPVJ01000019.1"/>
</dbReference>
<comment type="caution">
    <text evidence="6">The sequence shown here is derived from an EMBL/GenBank/DDBJ whole genome shotgun (WGS) entry which is preliminary data.</text>
</comment>
<dbReference type="PANTHER" id="PTHR42734">
    <property type="entry name" value="METAL TRANSPORT SYSTEM ATP-BINDING PROTEIN TM_0124-RELATED"/>
    <property type="match status" value="1"/>
</dbReference>
<keyword evidence="2" id="KW-0813">Transport</keyword>
<dbReference type="InterPro" id="IPR003439">
    <property type="entry name" value="ABC_transporter-like_ATP-bd"/>
</dbReference>
<evidence type="ECO:0000313" key="6">
    <source>
        <dbReference type="EMBL" id="KUO96294.1"/>
    </source>
</evidence>
<dbReference type="SUPFAM" id="SSF52540">
    <property type="entry name" value="P-loop containing nucleoside triphosphate hydrolases"/>
    <property type="match status" value="1"/>
</dbReference>
<dbReference type="InterPro" id="IPR027417">
    <property type="entry name" value="P-loop_NTPase"/>
</dbReference>
<dbReference type="Gene3D" id="3.40.50.300">
    <property type="entry name" value="P-loop containing nucleotide triphosphate hydrolases"/>
    <property type="match status" value="1"/>
</dbReference>
<accession>A0A101XRP0</accession>
<evidence type="ECO:0000256" key="2">
    <source>
        <dbReference type="ARBA" id="ARBA00022448"/>
    </source>
</evidence>
<evidence type="ECO:0000256" key="3">
    <source>
        <dbReference type="ARBA" id="ARBA00022741"/>
    </source>
</evidence>
<dbReference type="Pfam" id="PF00005">
    <property type="entry name" value="ABC_tran"/>
    <property type="match status" value="1"/>
</dbReference>
<dbReference type="Proteomes" id="UP000053557">
    <property type="component" value="Unassembled WGS sequence"/>
</dbReference>
<comment type="similarity">
    <text evidence="1">Belongs to the ABC transporter superfamily.</text>
</comment>
<keyword evidence="3" id="KW-0547">Nucleotide-binding</keyword>
<dbReference type="AlphaFoldDB" id="A0A101XRP0"/>
<dbReference type="GO" id="GO:0005524">
    <property type="term" value="F:ATP binding"/>
    <property type="evidence" value="ECO:0007669"/>
    <property type="project" value="UniProtKB-KW"/>
</dbReference>
<sequence>MANPSIELHDILVKRDGRVILNLPSLEIGKGEHWAILGANGSGKTTLLQMILGYLWPTQGTVRVLGHILGRYDVRELRKQIGFVSMAMTERFLAADTAETIVATGKTAAAGSYLPLSDEDMKRAGELLDSLSMKHLANHPFRTLSQGERQKVMIARALHAEPELLVLDEPCTGLDFPSRESLLEMIEGIATTAHAPQILYVTHYPNELFPALTHVLMLKEGTLVAAGEKISSLTAGNLSEAFSLPIQLTWEDGVPNARRKKAANAID</sequence>
<name>A0A101XRP0_9BACL</name>
<dbReference type="InterPro" id="IPR003593">
    <property type="entry name" value="AAA+_ATPase"/>
</dbReference>
<dbReference type="InterPro" id="IPR017871">
    <property type="entry name" value="ABC_transporter-like_CS"/>
</dbReference>
<protein>
    <recommendedName>
        <fullName evidence="5">ABC transporter domain-containing protein</fullName>
    </recommendedName>
</protein>
<evidence type="ECO:0000313" key="7">
    <source>
        <dbReference type="Proteomes" id="UP000053557"/>
    </source>
</evidence>
<evidence type="ECO:0000256" key="1">
    <source>
        <dbReference type="ARBA" id="ARBA00005417"/>
    </source>
</evidence>
<dbReference type="GO" id="GO:0016887">
    <property type="term" value="F:ATP hydrolysis activity"/>
    <property type="evidence" value="ECO:0007669"/>
    <property type="project" value="InterPro"/>
</dbReference>
<evidence type="ECO:0000259" key="5">
    <source>
        <dbReference type="PROSITE" id="PS50893"/>
    </source>
</evidence>
<keyword evidence="4" id="KW-0067">ATP-binding</keyword>
<dbReference type="PROSITE" id="PS00211">
    <property type="entry name" value="ABC_TRANSPORTER_1"/>
    <property type="match status" value="1"/>
</dbReference>
<evidence type="ECO:0000256" key="4">
    <source>
        <dbReference type="ARBA" id="ARBA00022840"/>
    </source>
</evidence>
<organism evidence="6 7">
    <name type="scientific">Ferroacidibacillus organovorans</name>
    <dbReference type="NCBI Taxonomy" id="1765683"/>
    <lineage>
        <taxon>Bacteria</taxon>
        <taxon>Bacillati</taxon>
        <taxon>Bacillota</taxon>
        <taxon>Bacilli</taxon>
        <taxon>Bacillales</taxon>
        <taxon>Alicyclobacillaceae</taxon>
        <taxon>Ferroacidibacillus</taxon>
    </lineage>
</organism>
<reference evidence="6 7" key="1">
    <citation type="submission" date="2015-12" db="EMBL/GenBank/DDBJ databases">
        <title>Draft genome sequence of Acidibacillus ferrooxidans ITV001, isolated from a chalcopyrite acid mine drainage site in Brazil.</title>
        <authorList>
            <person name="Dall'Agnol H."/>
            <person name="Nancucheo I."/>
            <person name="Johnson B."/>
            <person name="Oliveira R."/>
            <person name="Leite L."/>
            <person name="Pylro V."/>
            <person name="Nunes G.L."/>
            <person name="Tzotzos G."/>
            <person name="Fernandes G.R."/>
            <person name="Dutra J."/>
            <person name="Orellana S.C."/>
            <person name="Oliveira G."/>
        </authorList>
    </citation>
    <scope>NUCLEOTIDE SEQUENCE [LARGE SCALE GENOMIC DNA]</scope>
    <source>
        <strain evidence="7">ITV01</strain>
    </source>
</reference>
<dbReference type="OrthoDB" id="9789994at2"/>
<dbReference type="SMART" id="SM00382">
    <property type="entry name" value="AAA"/>
    <property type="match status" value="1"/>
</dbReference>